<keyword evidence="4" id="KW-1185">Reference proteome</keyword>
<dbReference type="InterPro" id="IPR026906">
    <property type="entry name" value="LRR_5"/>
</dbReference>
<reference evidence="2 4" key="1">
    <citation type="submission" date="2024-02" db="EMBL/GenBank/DDBJ databases">
        <authorList>
            <person name="Chen Y."/>
            <person name="Shah S."/>
            <person name="Dougan E. K."/>
            <person name="Thang M."/>
            <person name="Chan C."/>
        </authorList>
    </citation>
    <scope>NUCLEOTIDE SEQUENCE [LARGE SCALE GENOMIC DNA]</scope>
</reference>
<dbReference type="InterPro" id="IPR053139">
    <property type="entry name" value="Surface_bspA-like"/>
</dbReference>
<dbReference type="PANTHER" id="PTHR45661">
    <property type="entry name" value="SURFACE ANTIGEN"/>
    <property type="match status" value="1"/>
</dbReference>
<dbReference type="CDD" id="cd17039">
    <property type="entry name" value="Ubl_ubiquitin_like"/>
    <property type="match status" value="1"/>
</dbReference>
<accession>A0ABP0LF44</accession>
<dbReference type="InterPro" id="IPR032675">
    <property type="entry name" value="LRR_dom_sf"/>
</dbReference>
<comment type="caution">
    <text evidence="2">The sequence shown here is derived from an EMBL/GenBank/DDBJ whole genome shotgun (WGS) entry which is preliminary data.</text>
</comment>
<evidence type="ECO:0000313" key="4">
    <source>
        <dbReference type="Proteomes" id="UP001642484"/>
    </source>
</evidence>
<dbReference type="PROSITE" id="PS50053">
    <property type="entry name" value="UBIQUITIN_2"/>
    <property type="match status" value="1"/>
</dbReference>
<evidence type="ECO:0000259" key="1">
    <source>
        <dbReference type="PROSITE" id="PS50053"/>
    </source>
</evidence>
<dbReference type="EMBL" id="CAXAMN010012248">
    <property type="protein sequence ID" value="CAK9037798.1"/>
    <property type="molecule type" value="Genomic_DNA"/>
</dbReference>
<dbReference type="Pfam" id="PF13306">
    <property type="entry name" value="LRR_5"/>
    <property type="match status" value="1"/>
</dbReference>
<dbReference type="Proteomes" id="UP001642484">
    <property type="component" value="Unassembled WGS sequence"/>
</dbReference>
<dbReference type="SUPFAM" id="SSF54236">
    <property type="entry name" value="Ubiquitin-like"/>
    <property type="match status" value="1"/>
</dbReference>
<dbReference type="PANTHER" id="PTHR45661:SF3">
    <property type="entry name" value="IG-LIKE DOMAIN-CONTAINING PROTEIN"/>
    <property type="match status" value="1"/>
</dbReference>
<evidence type="ECO:0000313" key="2">
    <source>
        <dbReference type="EMBL" id="CAK9037798.1"/>
    </source>
</evidence>
<feature type="domain" description="Ubiquitin-like" evidence="1">
    <location>
        <begin position="8"/>
        <end position="83"/>
    </location>
</feature>
<organism evidence="2 4">
    <name type="scientific">Durusdinium trenchii</name>
    <dbReference type="NCBI Taxonomy" id="1381693"/>
    <lineage>
        <taxon>Eukaryota</taxon>
        <taxon>Sar</taxon>
        <taxon>Alveolata</taxon>
        <taxon>Dinophyceae</taxon>
        <taxon>Suessiales</taxon>
        <taxon>Symbiodiniaceae</taxon>
        <taxon>Durusdinium</taxon>
    </lineage>
</organism>
<protein>
    <recommendedName>
        <fullName evidence="1">Ubiquitin-like domain-containing protein</fullName>
    </recommendedName>
</protein>
<dbReference type="SUPFAM" id="SSF52058">
    <property type="entry name" value="L domain-like"/>
    <property type="match status" value="1"/>
</dbReference>
<sequence>MAGHVETMKVSILLMSGEVIVIDVMPDIEISNFKSQLKALQPEEDQVSKVTTVELIIDGQKVDDKNKILRETGISPSSQVHVMFLSHMVECYSKATSGCNVTNLYAVSIPDTATGIEDFAFKGCVHLANVTIPSSVTIIGKHAFSGCALTSLRIPNSVISIQDFAFTQCTALSNVIIPSSVASIGKSVFLWLQLFGQLVNLWFHDSYRRRLLFRLLRIGRIDNP</sequence>
<dbReference type="EMBL" id="CAXAMN010012259">
    <property type="protein sequence ID" value="CAK9037824.1"/>
    <property type="molecule type" value="Genomic_DNA"/>
</dbReference>
<gene>
    <name evidence="2" type="ORF">CCMP2556_LOCUS20824</name>
    <name evidence="3" type="ORF">CCMP2556_LOCUS20828</name>
</gene>
<dbReference type="InterPro" id="IPR000626">
    <property type="entry name" value="Ubiquitin-like_dom"/>
</dbReference>
<evidence type="ECO:0000313" key="3">
    <source>
        <dbReference type="EMBL" id="CAK9037824.1"/>
    </source>
</evidence>
<dbReference type="Gene3D" id="3.80.10.10">
    <property type="entry name" value="Ribonuclease Inhibitor"/>
    <property type="match status" value="1"/>
</dbReference>
<dbReference type="InterPro" id="IPR029071">
    <property type="entry name" value="Ubiquitin-like_domsf"/>
</dbReference>
<proteinExistence type="predicted"/>
<name>A0ABP0LF44_9DINO</name>